<gene>
    <name evidence="1" type="ORF">AYJ05_11600</name>
</gene>
<accession>A0A177IMJ0</accession>
<dbReference type="EMBL" id="LSTQ01000011">
    <property type="protein sequence ID" value="OAH29796.1"/>
    <property type="molecule type" value="Genomic_DNA"/>
</dbReference>
<name>A0A177IMJ0_9CORY</name>
<evidence type="ECO:0000313" key="2">
    <source>
        <dbReference type="Proteomes" id="UP000076947"/>
    </source>
</evidence>
<sequence length="282" mass="31339">MWPFTRGKPTYKIAELDNLVLAESRDSAGFDFGVLVRTTPAAEATVMFRVDSVLSMTDEEILAWEETIAQDSSVISCVLTSTSTGCVMSVSVARESKDERKETDEIITRLAAELPQFYDLEEVEVVATPLTAAEIESYIADALNTSTPLWPELRVEEITNTVTNWQVNGVIAASFDVLDNEELDTLLRKLVLTDEFAGVVRWARVFRPALDTEELGRHSGLLTISAPTSVEQLEQVVDTVLAEMTALQRLRIRRMYARQQTGYLASLGIGVNAWEFDKVLAP</sequence>
<dbReference type="Proteomes" id="UP000076947">
    <property type="component" value="Unassembled WGS sequence"/>
</dbReference>
<reference evidence="2" key="1">
    <citation type="submission" date="2016-02" db="EMBL/GenBank/DDBJ databases">
        <authorList>
            <person name="Kaur G."/>
            <person name="Nair G.R."/>
            <person name="Mayilraj S."/>
        </authorList>
    </citation>
    <scope>NUCLEOTIDE SEQUENCE [LARGE SCALE GENOMIC DNA]</scope>
    <source>
        <strain evidence="2">GA-15</strain>
    </source>
</reference>
<dbReference type="RefSeq" id="WP_066839359.1">
    <property type="nucleotide sequence ID" value="NZ_LSTQ01000011.1"/>
</dbReference>
<keyword evidence="2" id="KW-1185">Reference proteome</keyword>
<organism evidence="1 2">
    <name type="scientific">Corynebacterium stationis</name>
    <dbReference type="NCBI Taxonomy" id="1705"/>
    <lineage>
        <taxon>Bacteria</taxon>
        <taxon>Bacillati</taxon>
        <taxon>Actinomycetota</taxon>
        <taxon>Actinomycetes</taxon>
        <taxon>Mycobacteriales</taxon>
        <taxon>Corynebacteriaceae</taxon>
        <taxon>Corynebacterium</taxon>
    </lineage>
</organism>
<comment type="caution">
    <text evidence="1">The sequence shown here is derived from an EMBL/GenBank/DDBJ whole genome shotgun (WGS) entry which is preliminary data.</text>
</comment>
<proteinExistence type="predicted"/>
<evidence type="ECO:0000313" key="1">
    <source>
        <dbReference type="EMBL" id="OAH29796.1"/>
    </source>
</evidence>
<dbReference type="AlphaFoldDB" id="A0A177IMJ0"/>
<dbReference type="OrthoDB" id="4427724at2"/>
<protein>
    <submittedName>
        <fullName evidence="1">Uncharacterized protein</fullName>
    </submittedName>
</protein>